<dbReference type="AlphaFoldDB" id="A0A5N6KWZ4"/>
<comment type="caution">
    <text evidence="2">The sequence shown here is derived from an EMBL/GenBank/DDBJ whole genome shotgun (WGS) entry which is preliminary data.</text>
</comment>
<reference evidence="2 3" key="1">
    <citation type="submission" date="2019-06" db="EMBL/GenBank/DDBJ databases">
        <title>A chromosomal-level reference genome of Carpinus fangiana (Coryloideae, Betulaceae).</title>
        <authorList>
            <person name="Yang X."/>
            <person name="Wang Z."/>
            <person name="Zhang L."/>
            <person name="Hao G."/>
            <person name="Liu J."/>
            <person name="Yang Y."/>
        </authorList>
    </citation>
    <scope>NUCLEOTIDE SEQUENCE [LARGE SCALE GENOMIC DNA]</scope>
    <source>
        <strain evidence="2">Cfa_2016G</strain>
        <tissue evidence="2">Leaf</tissue>
    </source>
</reference>
<dbReference type="Proteomes" id="UP000327013">
    <property type="component" value="Unassembled WGS sequence"/>
</dbReference>
<feature type="transmembrane region" description="Helical" evidence="1">
    <location>
        <begin position="22"/>
        <end position="42"/>
    </location>
</feature>
<protein>
    <submittedName>
        <fullName evidence="2">Uncharacterized protein</fullName>
    </submittedName>
</protein>
<gene>
    <name evidence="2" type="ORF">FH972_024063</name>
</gene>
<name>A0A5N6KWZ4_9ROSI</name>
<proteinExistence type="predicted"/>
<keyword evidence="1" id="KW-0812">Transmembrane</keyword>
<evidence type="ECO:0000256" key="1">
    <source>
        <dbReference type="SAM" id="Phobius"/>
    </source>
</evidence>
<evidence type="ECO:0000313" key="3">
    <source>
        <dbReference type="Proteomes" id="UP000327013"/>
    </source>
</evidence>
<organism evidence="2 3">
    <name type="scientific">Carpinus fangiana</name>
    <dbReference type="NCBI Taxonomy" id="176857"/>
    <lineage>
        <taxon>Eukaryota</taxon>
        <taxon>Viridiplantae</taxon>
        <taxon>Streptophyta</taxon>
        <taxon>Embryophyta</taxon>
        <taxon>Tracheophyta</taxon>
        <taxon>Spermatophyta</taxon>
        <taxon>Magnoliopsida</taxon>
        <taxon>eudicotyledons</taxon>
        <taxon>Gunneridae</taxon>
        <taxon>Pentapetalae</taxon>
        <taxon>rosids</taxon>
        <taxon>fabids</taxon>
        <taxon>Fagales</taxon>
        <taxon>Betulaceae</taxon>
        <taxon>Carpinus</taxon>
    </lineage>
</organism>
<keyword evidence="1" id="KW-1133">Transmembrane helix</keyword>
<dbReference type="EMBL" id="VIBQ01000016">
    <property type="protein sequence ID" value="KAB8356480.1"/>
    <property type="molecule type" value="Genomic_DNA"/>
</dbReference>
<accession>A0A5N6KWZ4</accession>
<keyword evidence="3" id="KW-1185">Reference proteome</keyword>
<evidence type="ECO:0000313" key="2">
    <source>
        <dbReference type="EMBL" id="KAB8356480.1"/>
    </source>
</evidence>
<sequence length="183" mass="20614">MTDATHVRVACGPSNRGSVLRILNRLFGTCIALLVKGITLIFQMTQQRFVCLVRVRTLVDRTFPDLLMVHWVCGCCVRKLKVSPRLDNIVSRRARWYYVLAIYLSFCSHPRSPNDKLSPMAPLGSVIIIGAGEFGLATTELGANKNQAHLSTRSTFDCMESQLIDDDDLLHVQAEMREVPFYL</sequence>
<keyword evidence="1" id="KW-0472">Membrane</keyword>